<evidence type="ECO:0000256" key="1">
    <source>
        <dbReference type="SAM" id="MobiDB-lite"/>
    </source>
</evidence>
<reference evidence="2 3" key="1">
    <citation type="submission" date="2015-10" db="EMBL/GenBank/DDBJ databases">
        <title>Full genome of DAOMC 229536 Phialocephala scopiformis, a fungal endophyte of spruce producing the potent anti-insectan compound rugulosin.</title>
        <authorList>
            <consortium name="DOE Joint Genome Institute"/>
            <person name="Walker A.K."/>
            <person name="Frasz S.L."/>
            <person name="Seifert K.A."/>
            <person name="Miller J.D."/>
            <person name="Mondo S.J."/>
            <person name="Labutti K."/>
            <person name="Lipzen A."/>
            <person name="Dockter R."/>
            <person name="Kennedy M."/>
            <person name="Grigoriev I.V."/>
            <person name="Spatafora J.W."/>
        </authorList>
    </citation>
    <scope>NUCLEOTIDE SEQUENCE [LARGE SCALE GENOMIC DNA]</scope>
    <source>
        <strain evidence="2 3">CBS 120377</strain>
    </source>
</reference>
<sequence length="253" mass="27656">MLTIYEKREPQTIGPISRTNQITPVEPTHHHHRTSTVYVTVTEIPYVSTSTPHHHPHSVTTYTIIVSSSTDDSYPSPTGTVIETTVTLPFAPTSTGSDIDATVTLPFISSATETDDATTVTEFVINTPTPLAKRDAEPQLPDSFTLGWPISATYISPPKENPCQNNIFAPPEWCSNGSPTFGITTVTVTYTGTVFENTATLAPLTIGEPGWGRRDKRSRLRAEVEEKERRQQLLGTQTRSFTYAPGTSAPPLV</sequence>
<proteinExistence type="predicted"/>
<gene>
    <name evidence="2" type="ORF">LY89DRAFT_410969</name>
</gene>
<accession>A0A132B1X5</accession>
<feature type="region of interest" description="Disordered" evidence="1">
    <location>
        <begin position="1"/>
        <end position="33"/>
    </location>
</feature>
<evidence type="ECO:0000313" key="3">
    <source>
        <dbReference type="Proteomes" id="UP000070700"/>
    </source>
</evidence>
<dbReference type="KEGG" id="psco:LY89DRAFT_410969"/>
<dbReference type="RefSeq" id="XP_018060735.1">
    <property type="nucleotide sequence ID" value="XM_018207325.1"/>
</dbReference>
<organism evidence="2 3">
    <name type="scientific">Mollisia scopiformis</name>
    <name type="common">Conifer needle endophyte fungus</name>
    <name type="synonym">Phialocephala scopiformis</name>
    <dbReference type="NCBI Taxonomy" id="149040"/>
    <lineage>
        <taxon>Eukaryota</taxon>
        <taxon>Fungi</taxon>
        <taxon>Dikarya</taxon>
        <taxon>Ascomycota</taxon>
        <taxon>Pezizomycotina</taxon>
        <taxon>Leotiomycetes</taxon>
        <taxon>Helotiales</taxon>
        <taxon>Mollisiaceae</taxon>
        <taxon>Mollisia</taxon>
    </lineage>
</organism>
<protein>
    <submittedName>
        <fullName evidence="2">Uncharacterized protein</fullName>
    </submittedName>
</protein>
<dbReference type="OrthoDB" id="10418228at2759"/>
<dbReference type="GeneID" id="28817051"/>
<dbReference type="Proteomes" id="UP000070700">
    <property type="component" value="Unassembled WGS sequence"/>
</dbReference>
<feature type="compositionally biased region" description="Basic and acidic residues" evidence="1">
    <location>
        <begin position="1"/>
        <end position="10"/>
    </location>
</feature>
<dbReference type="AlphaFoldDB" id="A0A132B1X5"/>
<feature type="region of interest" description="Disordered" evidence="1">
    <location>
        <begin position="223"/>
        <end position="253"/>
    </location>
</feature>
<dbReference type="InParanoid" id="A0A132B1X5"/>
<keyword evidence="3" id="KW-1185">Reference proteome</keyword>
<dbReference type="EMBL" id="KQ947447">
    <property type="protein sequence ID" value="KUJ06380.1"/>
    <property type="molecule type" value="Genomic_DNA"/>
</dbReference>
<name>A0A132B1X5_MOLSC</name>
<evidence type="ECO:0000313" key="2">
    <source>
        <dbReference type="EMBL" id="KUJ06380.1"/>
    </source>
</evidence>